<dbReference type="EMBL" id="JAUTDP010000009">
    <property type="protein sequence ID" value="KAK3396696.1"/>
    <property type="molecule type" value="Genomic_DNA"/>
</dbReference>
<reference evidence="2" key="1">
    <citation type="journal article" date="2023" name="Mol. Phylogenet. Evol.">
        <title>Genome-scale phylogeny and comparative genomics of the fungal order Sordariales.</title>
        <authorList>
            <person name="Hensen N."/>
            <person name="Bonometti L."/>
            <person name="Westerberg I."/>
            <person name="Brannstrom I.O."/>
            <person name="Guillou S."/>
            <person name="Cros-Aarteil S."/>
            <person name="Calhoun S."/>
            <person name="Haridas S."/>
            <person name="Kuo A."/>
            <person name="Mondo S."/>
            <person name="Pangilinan J."/>
            <person name="Riley R."/>
            <person name="LaButti K."/>
            <person name="Andreopoulos B."/>
            <person name="Lipzen A."/>
            <person name="Chen C."/>
            <person name="Yan M."/>
            <person name="Daum C."/>
            <person name="Ng V."/>
            <person name="Clum A."/>
            <person name="Steindorff A."/>
            <person name="Ohm R.A."/>
            <person name="Martin F."/>
            <person name="Silar P."/>
            <person name="Natvig D.O."/>
            <person name="Lalanne C."/>
            <person name="Gautier V."/>
            <person name="Ament-Velasquez S.L."/>
            <person name="Kruys A."/>
            <person name="Hutchinson M.I."/>
            <person name="Powell A.J."/>
            <person name="Barry K."/>
            <person name="Miller A.N."/>
            <person name="Grigoriev I.V."/>
            <person name="Debuchy R."/>
            <person name="Gladieux P."/>
            <person name="Hiltunen Thoren M."/>
            <person name="Johannesson H."/>
        </authorList>
    </citation>
    <scope>NUCLEOTIDE SEQUENCE</scope>
    <source>
        <strain evidence="2">FGSC 1904</strain>
    </source>
</reference>
<feature type="region of interest" description="Disordered" evidence="1">
    <location>
        <begin position="1"/>
        <end position="27"/>
    </location>
</feature>
<feature type="compositionally biased region" description="Basic and acidic residues" evidence="1">
    <location>
        <begin position="453"/>
        <end position="466"/>
    </location>
</feature>
<comment type="caution">
    <text evidence="2">The sequence shown here is derived from an EMBL/GenBank/DDBJ whole genome shotgun (WGS) entry which is preliminary data.</text>
</comment>
<organism evidence="2 3">
    <name type="scientific">Sordaria brevicollis</name>
    <dbReference type="NCBI Taxonomy" id="83679"/>
    <lineage>
        <taxon>Eukaryota</taxon>
        <taxon>Fungi</taxon>
        <taxon>Dikarya</taxon>
        <taxon>Ascomycota</taxon>
        <taxon>Pezizomycotina</taxon>
        <taxon>Sordariomycetes</taxon>
        <taxon>Sordariomycetidae</taxon>
        <taxon>Sordariales</taxon>
        <taxon>Sordariaceae</taxon>
        <taxon>Sordaria</taxon>
    </lineage>
</organism>
<feature type="region of interest" description="Disordered" evidence="1">
    <location>
        <begin position="94"/>
        <end position="124"/>
    </location>
</feature>
<evidence type="ECO:0000313" key="2">
    <source>
        <dbReference type="EMBL" id="KAK3396696.1"/>
    </source>
</evidence>
<proteinExistence type="predicted"/>
<feature type="compositionally biased region" description="Basic and acidic residues" evidence="1">
    <location>
        <begin position="364"/>
        <end position="394"/>
    </location>
</feature>
<feature type="region of interest" description="Disordered" evidence="1">
    <location>
        <begin position="438"/>
        <end position="478"/>
    </location>
</feature>
<feature type="compositionally biased region" description="Basic and acidic residues" evidence="1">
    <location>
        <begin position="115"/>
        <end position="124"/>
    </location>
</feature>
<sequence length="558" mass="61537">MPSKHPLFTDTTAVDPTMDHYPQSKPTEVQVHVPKVARTMKLKLVTDVNKVSKPRKFVIRRSRSDPTTPVAVANSQLDSVADAVRASDAKVLKAESTEGQGPKAEAAEALNAKSSAERHQATDAENEWKTVAAAAEWDRLHAKPVQKAPACEHAVHGGQAHLGLVQKDGAHHKVVQGGLVSKAVARPAPVQGSVHQGLVRKDGLHHKVVQGGLVSKAIVRPGVSQHEGPVHHGLVRKDAVNHGLVRKDLVRNKDAVNHGLVRKDVDLVPKDYLYDPKQRTIQNDLARGNLGQQELIRKDGAYYPGLVRKDAVPKDYSNPKGRSQENPARQDLERNDDLVRKDAVHHGLVRKDAVPRGCNPKGHTQKDQVHHGLVRKDAVPKDYNPKDRNQNDVDQAREQEQLLREYEARKDAIRAHGHPALRQAQNVRHEHVAHAAPAHVGPSSHAGTVHTKPTHEASRHAAHEAPRPSTTSKQDHVHNTPSNEAIENAEISALDLIDSYGDQLDPMSFTDSQWDEIMWYQVRYVRNQRRQKRRPSMGVNLMDVFSAGADAASKGASK</sequence>
<evidence type="ECO:0000313" key="3">
    <source>
        <dbReference type="Proteomes" id="UP001281003"/>
    </source>
</evidence>
<protein>
    <submittedName>
        <fullName evidence="2">Uncharacterized protein</fullName>
    </submittedName>
</protein>
<dbReference type="Proteomes" id="UP001281003">
    <property type="component" value="Unassembled WGS sequence"/>
</dbReference>
<accession>A0AAE0UA57</accession>
<name>A0AAE0UA57_SORBR</name>
<reference evidence="2" key="2">
    <citation type="submission" date="2023-07" db="EMBL/GenBank/DDBJ databases">
        <authorList>
            <consortium name="Lawrence Berkeley National Laboratory"/>
            <person name="Haridas S."/>
            <person name="Hensen N."/>
            <person name="Bonometti L."/>
            <person name="Westerberg I."/>
            <person name="Brannstrom I.O."/>
            <person name="Guillou S."/>
            <person name="Cros-Aarteil S."/>
            <person name="Calhoun S."/>
            <person name="Kuo A."/>
            <person name="Mondo S."/>
            <person name="Pangilinan J."/>
            <person name="Riley R."/>
            <person name="LaButti K."/>
            <person name="Andreopoulos B."/>
            <person name="Lipzen A."/>
            <person name="Chen C."/>
            <person name="Yanf M."/>
            <person name="Daum C."/>
            <person name="Ng V."/>
            <person name="Clum A."/>
            <person name="Steindorff A."/>
            <person name="Ohm R."/>
            <person name="Martin F."/>
            <person name="Silar P."/>
            <person name="Natvig D."/>
            <person name="Lalanne C."/>
            <person name="Gautier V."/>
            <person name="Ament-velasquez S.L."/>
            <person name="Kruys A."/>
            <person name="Hutchinson M.I."/>
            <person name="Powell A.J."/>
            <person name="Barry K."/>
            <person name="Miller A.N."/>
            <person name="Grigoriev I.V."/>
            <person name="Debuchy R."/>
            <person name="Gladieux P."/>
            <person name="Thoren M.H."/>
            <person name="Johannesson H."/>
        </authorList>
    </citation>
    <scope>NUCLEOTIDE SEQUENCE</scope>
    <source>
        <strain evidence="2">FGSC 1904</strain>
    </source>
</reference>
<feature type="compositionally biased region" description="Basic and acidic residues" evidence="1">
    <location>
        <begin position="328"/>
        <end position="354"/>
    </location>
</feature>
<evidence type="ECO:0000256" key="1">
    <source>
        <dbReference type="SAM" id="MobiDB-lite"/>
    </source>
</evidence>
<dbReference type="AlphaFoldDB" id="A0AAE0UA57"/>
<feature type="region of interest" description="Disordered" evidence="1">
    <location>
        <begin position="307"/>
        <end position="394"/>
    </location>
</feature>
<gene>
    <name evidence="2" type="ORF">B0T20DRAFT_418411</name>
</gene>
<keyword evidence="3" id="KW-1185">Reference proteome</keyword>